<sequence>MIANATPNDAQYLFGKEACLFVNGLDCRAYDEEIMGLLELHFKRYGTCWITLCRPTTGGNAFAFVQYVYERQAAKAEVDLNGMLMFWKKISVCKKSG</sequence>
<dbReference type="EMBL" id="MU007023">
    <property type="protein sequence ID" value="KAF2432982.1"/>
    <property type="molecule type" value="Genomic_DNA"/>
</dbReference>
<gene>
    <name evidence="2" type="ORF">EJ08DRAFT_103105</name>
</gene>
<dbReference type="AlphaFoldDB" id="A0A9P4U1J4"/>
<organism evidence="2 3">
    <name type="scientific">Tothia fuscella</name>
    <dbReference type="NCBI Taxonomy" id="1048955"/>
    <lineage>
        <taxon>Eukaryota</taxon>
        <taxon>Fungi</taxon>
        <taxon>Dikarya</taxon>
        <taxon>Ascomycota</taxon>
        <taxon>Pezizomycotina</taxon>
        <taxon>Dothideomycetes</taxon>
        <taxon>Pleosporomycetidae</taxon>
        <taxon>Venturiales</taxon>
        <taxon>Cylindrosympodiaceae</taxon>
        <taxon>Tothia</taxon>
    </lineage>
</organism>
<dbReference type="InterPro" id="IPR012677">
    <property type="entry name" value="Nucleotide-bd_a/b_plait_sf"/>
</dbReference>
<protein>
    <recommendedName>
        <fullName evidence="1">RRM domain-containing protein</fullName>
    </recommendedName>
</protein>
<dbReference type="Proteomes" id="UP000800235">
    <property type="component" value="Unassembled WGS sequence"/>
</dbReference>
<dbReference type="Pfam" id="PF00076">
    <property type="entry name" value="RRM_1"/>
    <property type="match status" value="1"/>
</dbReference>
<reference evidence="2" key="1">
    <citation type="journal article" date="2020" name="Stud. Mycol.">
        <title>101 Dothideomycetes genomes: a test case for predicting lifestyles and emergence of pathogens.</title>
        <authorList>
            <person name="Haridas S."/>
            <person name="Albert R."/>
            <person name="Binder M."/>
            <person name="Bloem J."/>
            <person name="Labutti K."/>
            <person name="Salamov A."/>
            <person name="Andreopoulos B."/>
            <person name="Baker S."/>
            <person name="Barry K."/>
            <person name="Bills G."/>
            <person name="Bluhm B."/>
            <person name="Cannon C."/>
            <person name="Castanera R."/>
            <person name="Culley D."/>
            <person name="Daum C."/>
            <person name="Ezra D."/>
            <person name="Gonzalez J."/>
            <person name="Henrissat B."/>
            <person name="Kuo A."/>
            <person name="Liang C."/>
            <person name="Lipzen A."/>
            <person name="Lutzoni F."/>
            <person name="Magnuson J."/>
            <person name="Mondo S."/>
            <person name="Nolan M."/>
            <person name="Ohm R."/>
            <person name="Pangilinan J."/>
            <person name="Park H.-J."/>
            <person name="Ramirez L."/>
            <person name="Alfaro M."/>
            <person name="Sun H."/>
            <person name="Tritt A."/>
            <person name="Yoshinaga Y."/>
            <person name="Zwiers L.-H."/>
            <person name="Turgeon B."/>
            <person name="Goodwin S."/>
            <person name="Spatafora J."/>
            <person name="Crous P."/>
            <person name="Grigoriev I."/>
        </authorList>
    </citation>
    <scope>NUCLEOTIDE SEQUENCE</scope>
    <source>
        <strain evidence="2">CBS 130266</strain>
    </source>
</reference>
<dbReference type="InterPro" id="IPR035979">
    <property type="entry name" value="RBD_domain_sf"/>
</dbReference>
<dbReference type="InterPro" id="IPR000504">
    <property type="entry name" value="RRM_dom"/>
</dbReference>
<accession>A0A9P4U1J4</accession>
<proteinExistence type="predicted"/>
<dbReference type="GO" id="GO:0003723">
    <property type="term" value="F:RNA binding"/>
    <property type="evidence" value="ECO:0007669"/>
    <property type="project" value="InterPro"/>
</dbReference>
<keyword evidence="3" id="KW-1185">Reference proteome</keyword>
<evidence type="ECO:0000313" key="2">
    <source>
        <dbReference type="EMBL" id="KAF2432982.1"/>
    </source>
</evidence>
<comment type="caution">
    <text evidence="2">The sequence shown here is derived from an EMBL/GenBank/DDBJ whole genome shotgun (WGS) entry which is preliminary data.</text>
</comment>
<evidence type="ECO:0000313" key="3">
    <source>
        <dbReference type="Proteomes" id="UP000800235"/>
    </source>
</evidence>
<name>A0A9P4U1J4_9PEZI</name>
<evidence type="ECO:0000259" key="1">
    <source>
        <dbReference type="Pfam" id="PF00076"/>
    </source>
</evidence>
<feature type="domain" description="RRM" evidence="1">
    <location>
        <begin position="37"/>
        <end position="86"/>
    </location>
</feature>
<dbReference type="Gene3D" id="3.30.70.330">
    <property type="match status" value="1"/>
</dbReference>
<dbReference type="SUPFAM" id="SSF54928">
    <property type="entry name" value="RNA-binding domain, RBD"/>
    <property type="match status" value="1"/>
</dbReference>
<dbReference type="CDD" id="cd00590">
    <property type="entry name" value="RRM_SF"/>
    <property type="match status" value="1"/>
</dbReference>